<dbReference type="Gene3D" id="3.20.20.80">
    <property type="entry name" value="Glycosidases"/>
    <property type="match status" value="1"/>
</dbReference>
<dbReference type="GO" id="GO:0009313">
    <property type="term" value="P:oligosaccharide catabolic process"/>
    <property type="evidence" value="ECO:0007669"/>
    <property type="project" value="TreeGrafter"/>
</dbReference>
<comment type="caution">
    <text evidence="1">The sequence shown here is derived from an EMBL/GenBank/DDBJ whole genome shotgun (WGS) entry which is preliminary data.</text>
</comment>
<dbReference type="PANTHER" id="PTHR10357">
    <property type="entry name" value="ALPHA-AMYLASE FAMILY MEMBER"/>
    <property type="match status" value="1"/>
</dbReference>
<proteinExistence type="predicted"/>
<dbReference type="EMBL" id="PKTG01000129">
    <property type="protein sequence ID" value="PLX15814.1"/>
    <property type="molecule type" value="Genomic_DNA"/>
</dbReference>
<evidence type="ECO:0000313" key="2">
    <source>
        <dbReference type="Proteomes" id="UP000234857"/>
    </source>
</evidence>
<dbReference type="Proteomes" id="UP000234857">
    <property type="component" value="Unassembled WGS sequence"/>
</dbReference>
<sequence length="618" mass="72200">MYLEELYNKLDEINTDYSLPESWKEIHDIDENLQKYYKKAFKDILESSEDRRSHNHLSIVQLYLQHFSAYSHTGDPRFDKASLLKTIPLLKIFKQSGFNSIMLLPHFMRSERFKKGDKGSPYSVKDYYTIDPSLKDEIIPDCQTDTLFGAFIEAAHKMGIKVFIDMVPRTAARDSLWILENPEWFYWVRPENTDRLVELLKTPIKDLGPASSMSVENINTVLDNLPMHEILDIFEYAPSVSYPEKWERLKIENKDNTDFLDKLVEEFNLITPPCTSDCVNDPQPAWTDVTPLRLFQDYSHQIMDKFSDSILERPPFFIQPVLKASNFPGKVPLDDLWNKIAEIPHYYIDKYHVDGLRGDMFHALPSKLIEKMTQKIPDKKGFTLIMENLDNKAGNDLSIEHGFDYYTGNLFAVIEEGAHSMDYYLNQITGFKTAILNMPVIGDSVPILSRNREKALFQIALSAFIPNGAFGVTADTIIENKLPLNYGLGFSDQMQRDFNELLIKDDRTLSYFNYDCMNREWSKQKMELIDFFKELNSLREEIFSEDIAFKLSKINHEQHSLTWEMCSEKNSYIIHVRFEDEDQIQIDNTKIIYSLNIKQEQEIIKMKPYSIIVERIII</sequence>
<organism evidence="1 2">
    <name type="scientific">Muiribacterium halophilum</name>
    <dbReference type="NCBI Taxonomy" id="2053465"/>
    <lineage>
        <taxon>Bacteria</taxon>
        <taxon>Candidatus Muiribacteriota</taxon>
        <taxon>Candidatus Muiribacteriia</taxon>
        <taxon>Candidatus Muiribacteriales</taxon>
        <taxon>Candidatus Muiribacteriaceae</taxon>
        <taxon>Candidatus Muiribacterium</taxon>
    </lineage>
</organism>
<dbReference type="InterPro" id="IPR017853">
    <property type="entry name" value="GH"/>
</dbReference>
<dbReference type="GO" id="GO:0004556">
    <property type="term" value="F:alpha-amylase activity"/>
    <property type="evidence" value="ECO:0007669"/>
    <property type="project" value="TreeGrafter"/>
</dbReference>
<dbReference type="SUPFAM" id="SSF51445">
    <property type="entry name" value="(Trans)glycosidases"/>
    <property type="match status" value="1"/>
</dbReference>
<reference evidence="1 2" key="1">
    <citation type="submission" date="2017-11" db="EMBL/GenBank/DDBJ databases">
        <title>Genome-resolved metagenomics identifies genetic mobility, metabolic interactions, and unexpected diversity in perchlorate-reducing communities.</title>
        <authorList>
            <person name="Barnum T.P."/>
            <person name="Figueroa I.A."/>
            <person name="Carlstrom C.I."/>
            <person name="Lucas L.N."/>
            <person name="Engelbrektson A.L."/>
            <person name="Coates J.D."/>
        </authorList>
    </citation>
    <scope>NUCLEOTIDE SEQUENCE [LARGE SCALE GENOMIC DNA]</scope>
    <source>
        <strain evidence="1">BM706</strain>
    </source>
</reference>
<evidence type="ECO:0000313" key="1">
    <source>
        <dbReference type="EMBL" id="PLX15814.1"/>
    </source>
</evidence>
<dbReference type="PANTHER" id="PTHR10357:SF179">
    <property type="entry name" value="NEUTRAL AND BASIC AMINO ACID TRANSPORT PROTEIN RBAT"/>
    <property type="match status" value="1"/>
</dbReference>
<accession>A0A2N5ZB32</accession>
<dbReference type="AlphaFoldDB" id="A0A2N5ZB32"/>
<gene>
    <name evidence="1" type="ORF">C0601_12050</name>
</gene>
<protein>
    <submittedName>
        <fullName evidence="1">Uncharacterized protein</fullName>
    </submittedName>
</protein>
<name>A0A2N5ZB32_MUIH1</name>